<sequence>MSEARLSASVEASSLMRRAQAEGGFAAVLHKGDSDRGSIILVVRGRGAYVACLERALDLDGAYRWAVAGPPQDAAEEVADFLARRVKFDPDSWLIELDVAQPERFIAETTSPG</sequence>
<evidence type="ECO:0000313" key="1">
    <source>
        <dbReference type="EMBL" id="MCL6679401.1"/>
    </source>
</evidence>
<comment type="caution">
    <text evidence="1">The sequence shown here is derived from an EMBL/GenBank/DDBJ whole genome shotgun (WGS) entry which is preliminary data.</text>
</comment>
<dbReference type="InterPro" id="IPR009964">
    <property type="entry name" value="DUF1491"/>
</dbReference>
<evidence type="ECO:0000313" key="2">
    <source>
        <dbReference type="Proteomes" id="UP001165343"/>
    </source>
</evidence>
<dbReference type="Pfam" id="PF07372">
    <property type="entry name" value="DUF1491"/>
    <property type="match status" value="1"/>
</dbReference>
<protein>
    <submittedName>
        <fullName evidence="1">DUF1491 family protein</fullName>
    </submittedName>
</protein>
<dbReference type="EMBL" id="JAMGBC010000001">
    <property type="protein sequence ID" value="MCL6679401.1"/>
    <property type="molecule type" value="Genomic_DNA"/>
</dbReference>
<reference evidence="1" key="1">
    <citation type="submission" date="2022-05" db="EMBL/GenBank/DDBJ databases">
        <authorList>
            <person name="Jo J.-H."/>
            <person name="Im W.-T."/>
        </authorList>
    </citation>
    <scope>NUCLEOTIDE SEQUENCE</scope>
    <source>
        <strain evidence="1">RG327</strain>
    </source>
</reference>
<dbReference type="Gene3D" id="3.40.1530.20">
    <property type="entry name" value="Protein of unknown function (DUF1491)"/>
    <property type="match status" value="1"/>
</dbReference>
<keyword evidence="2" id="KW-1185">Reference proteome</keyword>
<proteinExistence type="predicted"/>
<gene>
    <name evidence="1" type="ORF">LZ519_08775</name>
</gene>
<dbReference type="RefSeq" id="WP_249868299.1">
    <property type="nucleotide sequence ID" value="NZ_JAMGBC010000001.1"/>
</dbReference>
<dbReference type="Proteomes" id="UP001165343">
    <property type="component" value="Unassembled WGS sequence"/>
</dbReference>
<name>A0ABT0RGR3_9SPHN</name>
<organism evidence="1 2">
    <name type="scientific">Sphingomonas anseongensis</name>
    <dbReference type="NCBI Taxonomy" id="2908207"/>
    <lineage>
        <taxon>Bacteria</taxon>
        <taxon>Pseudomonadati</taxon>
        <taxon>Pseudomonadota</taxon>
        <taxon>Alphaproteobacteria</taxon>
        <taxon>Sphingomonadales</taxon>
        <taxon>Sphingomonadaceae</taxon>
        <taxon>Sphingomonas</taxon>
    </lineage>
</organism>
<accession>A0ABT0RGR3</accession>